<keyword evidence="10" id="KW-1185">Reference proteome</keyword>
<dbReference type="PANTHER" id="PTHR43035">
    <property type="entry name" value="FATTY ACID REPRESSION MUTANT PROTEIN 2-RELATED"/>
    <property type="match status" value="1"/>
</dbReference>
<dbReference type="GO" id="GO:0005737">
    <property type="term" value="C:cytoplasm"/>
    <property type="evidence" value="ECO:0007669"/>
    <property type="project" value="UniProtKB-SubCell"/>
</dbReference>
<dbReference type="Gene3D" id="3.40.109.10">
    <property type="entry name" value="NADH Oxidase"/>
    <property type="match status" value="1"/>
</dbReference>
<evidence type="ECO:0000313" key="9">
    <source>
        <dbReference type="EMBL" id="CUS24291.1"/>
    </source>
</evidence>
<name>A0A0P1KVU8_9SACH</name>
<keyword evidence="7" id="KW-0539">Nucleus</keyword>
<organism evidence="9 10">
    <name type="scientific">Lachancea quebecensis</name>
    <dbReference type="NCBI Taxonomy" id="1654605"/>
    <lineage>
        <taxon>Eukaryota</taxon>
        <taxon>Fungi</taxon>
        <taxon>Dikarya</taxon>
        <taxon>Ascomycota</taxon>
        <taxon>Saccharomycotina</taxon>
        <taxon>Saccharomycetes</taxon>
        <taxon>Saccharomycetales</taxon>
        <taxon>Saccharomycetaceae</taxon>
        <taxon>Lachancea</taxon>
    </lineage>
</organism>
<evidence type="ECO:0000256" key="3">
    <source>
        <dbReference type="ARBA" id="ARBA00004496"/>
    </source>
</evidence>
<dbReference type="Proteomes" id="UP000236544">
    <property type="component" value="Unassembled WGS sequence"/>
</dbReference>
<gene>
    <name evidence="9" type="ORF">LAQU0_S15e01222g</name>
</gene>
<evidence type="ECO:0000256" key="2">
    <source>
        <dbReference type="ARBA" id="ARBA00004123"/>
    </source>
</evidence>
<comment type="cofactor">
    <cofactor evidence="1">
        <name>FMN</name>
        <dbReference type="ChEBI" id="CHEBI:58210"/>
    </cofactor>
</comment>
<protein>
    <submittedName>
        <fullName evidence="9">LAQU0S15e01222g1_1</fullName>
    </submittedName>
</protein>
<dbReference type="FunFam" id="3.40.109.10:FF:000001">
    <property type="entry name" value="Nitroreductase family"/>
    <property type="match status" value="1"/>
</dbReference>
<dbReference type="GO" id="GO:0016491">
    <property type="term" value="F:oxidoreductase activity"/>
    <property type="evidence" value="ECO:0007669"/>
    <property type="project" value="UniProtKB-KW"/>
</dbReference>
<evidence type="ECO:0000313" key="10">
    <source>
        <dbReference type="Proteomes" id="UP000236544"/>
    </source>
</evidence>
<feature type="domain" description="Nitroreductase" evidence="8">
    <location>
        <begin position="13"/>
        <end position="172"/>
    </location>
</feature>
<dbReference type="GO" id="GO:0034599">
    <property type="term" value="P:cellular response to oxidative stress"/>
    <property type="evidence" value="ECO:0007669"/>
    <property type="project" value="InterPro"/>
</dbReference>
<evidence type="ECO:0000256" key="4">
    <source>
        <dbReference type="ARBA" id="ARBA00007118"/>
    </source>
</evidence>
<dbReference type="InterPro" id="IPR029479">
    <property type="entry name" value="Nitroreductase"/>
</dbReference>
<evidence type="ECO:0000256" key="1">
    <source>
        <dbReference type="ARBA" id="ARBA00001917"/>
    </source>
</evidence>
<dbReference type="OrthoDB" id="2138173at2759"/>
<reference evidence="10" key="1">
    <citation type="submission" date="2015-10" db="EMBL/GenBank/DDBJ databases">
        <authorList>
            <person name="Devillers H."/>
        </authorList>
    </citation>
    <scope>NUCLEOTIDE SEQUENCE [LARGE SCALE GENOMIC DNA]</scope>
</reference>
<sequence>MSSAAAPFLEALVSRRTIYALKPELPSGIELKDIKNVIQTIVRHTPTSFNSQGNRAVILTGESHKKVWDHVYNSIPIENFKKRPLSARDEAYGTVVFMVNNQQTKELQQKFPAWADLFPEFVAHSSGSAQISAWTALEKIGLGAHLQHFNELVASALPEGAINEEWAVQGQLVFGLPNAPAGEKTFIENEVKAFE</sequence>
<comment type="subcellular location">
    <subcellularLocation>
        <location evidence="3">Cytoplasm</location>
    </subcellularLocation>
    <subcellularLocation>
        <location evidence="2">Nucleus</location>
    </subcellularLocation>
</comment>
<dbReference type="InterPro" id="IPR033877">
    <property type="entry name" value="Frm2/Hbn1"/>
</dbReference>
<dbReference type="GO" id="GO:0005634">
    <property type="term" value="C:nucleus"/>
    <property type="evidence" value="ECO:0007669"/>
    <property type="project" value="UniProtKB-SubCell"/>
</dbReference>
<keyword evidence="5" id="KW-0963">Cytoplasm</keyword>
<dbReference type="EMBL" id="LN890572">
    <property type="protein sequence ID" value="CUS24291.1"/>
    <property type="molecule type" value="Genomic_DNA"/>
</dbReference>
<dbReference type="SUPFAM" id="SSF55469">
    <property type="entry name" value="FMN-dependent nitroreductase-like"/>
    <property type="match status" value="1"/>
</dbReference>
<comment type="similarity">
    <text evidence="4">Belongs to the nitroreductase family.</text>
</comment>
<evidence type="ECO:0000256" key="7">
    <source>
        <dbReference type="ARBA" id="ARBA00023242"/>
    </source>
</evidence>
<evidence type="ECO:0000256" key="5">
    <source>
        <dbReference type="ARBA" id="ARBA00022490"/>
    </source>
</evidence>
<dbReference type="AlphaFoldDB" id="A0A0P1KVU8"/>
<proteinExistence type="inferred from homology"/>
<accession>A0A0P1KVU8</accession>
<dbReference type="Pfam" id="PF00881">
    <property type="entry name" value="Nitroreductase"/>
    <property type="match status" value="1"/>
</dbReference>
<evidence type="ECO:0000256" key="6">
    <source>
        <dbReference type="ARBA" id="ARBA00023002"/>
    </source>
</evidence>
<keyword evidence="6" id="KW-0560">Oxidoreductase</keyword>
<dbReference type="InterPro" id="IPR000415">
    <property type="entry name" value="Nitroreductase-like"/>
</dbReference>
<dbReference type="PANTHER" id="PTHR43035:SF1">
    <property type="entry name" value="FATTY ACID REPRESSION MUTANT PROTEIN 2-RELATED"/>
    <property type="match status" value="1"/>
</dbReference>
<evidence type="ECO:0000259" key="8">
    <source>
        <dbReference type="Pfam" id="PF00881"/>
    </source>
</evidence>